<protein>
    <submittedName>
        <fullName evidence="2">Uncharacterized protein</fullName>
    </submittedName>
</protein>
<dbReference type="Proteomes" id="UP000054408">
    <property type="component" value="Unassembled WGS sequence"/>
</dbReference>
<gene>
    <name evidence="2" type="ORF">AMSG_10202</name>
</gene>
<evidence type="ECO:0000256" key="1">
    <source>
        <dbReference type="SAM" id="MobiDB-lite"/>
    </source>
</evidence>
<dbReference type="RefSeq" id="XP_013753406.1">
    <property type="nucleotide sequence ID" value="XM_013897952.1"/>
</dbReference>
<sequence length="187" mass="19001">MPYRTGGARGGGGAGAEGEPESPVEARARGGALAVSTPPATPGSQMGMMADISMSPLTPAQSSTFSMSRISILPTPPLMSGGLSHHPSRVIRDATLLQSPLRRSPAPTAPARSPSRAPQFLANPPTASLTDVLLPKQSSRPAAARRGTSGLCAKIDHSPTADGREEAPPPAVWCTGQTDFTSDGGGL</sequence>
<feature type="compositionally biased region" description="Basic and acidic residues" evidence="1">
    <location>
        <begin position="154"/>
        <end position="167"/>
    </location>
</feature>
<feature type="region of interest" description="Disordered" evidence="1">
    <location>
        <begin position="96"/>
        <end position="187"/>
    </location>
</feature>
<evidence type="ECO:0000313" key="2">
    <source>
        <dbReference type="EMBL" id="KNC54958.1"/>
    </source>
</evidence>
<accession>A0A0L0DU03</accession>
<dbReference type="GeneID" id="25568482"/>
<proteinExistence type="predicted"/>
<dbReference type="EMBL" id="GL349493">
    <property type="protein sequence ID" value="KNC54958.1"/>
    <property type="molecule type" value="Genomic_DNA"/>
</dbReference>
<keyword evidence="3" id="KW-1185">Reference proteome</keyword>
<reference evidence="2 3" key="1">
    <citation type="submission" date="2010-05" db="EMBL/GenBank/DDBJ databases">
        <title>The Genome Sequence of Thecamonas trahens ATCC 50062.</title>
        <authorList>
            <consortium name="The Broad Institute Genome Sequencing Platform"/>
            <person name="Russ C."/>
            <person name="Cuomo C."/>
            <person name="Shea T."/>
            <person name="Young S.K."/>
            <person name="Zeng Q."/>
            <person name="Koehrsen M."/>
            <person name="Haas B."/>
            <person name="Borodovsky M."/>
            <person name="Guigo R."/>
            <person name="Alvarado L."/>
            <person name="Berlin A."/>
            <person name="Bochicchio J."/>
            <person name="Borenstein D."/>
            <person name="Chapman S."/>
            <person name="Chen Z."/>
            <person name="Freedman E."/>
            <person name="Gellesch M."/>
            <person name="Goldberg J."/>
            <person name="Griggs A."/>
            <person name="Gujja S."/>
            <person name="Heilman E."/>
            <person name="Heiman D."/>
            <person name="Hepburn T."/>
            <person name="Howarth C."/>
            <person name="Jen D."/>
            <person name="Larson L."/>
            <person name="Mehta T."/>
            <person name="Park D."/>
            <person name="Pearson M."/>
            <person name="Roberts A."/>
            <person name="Saif S."/>
            <person name="Shenoy N."/>
            <person name="Sisk P."/>
            <person name="Stolte C."/>
            <person name="Sykes S."/>
            <person name="Thomson T."/>
            <person name="Walk T."/>
            <person name="White J."/>
            <person name="Yandava C."/>
            <person name="Burger G."/>
            <person name="Gray M.W."/>
            <person name="Holland P.W.H."/>
            <person name="King N."/>
            <person name="Lang F.B.F."/>
            <person name="Roger A.J."/>
            <person name="Ruiz-Trillo I."/>
            <person name="Lander E."/>
            <person name="Nusbaum C."/>
        </authorList>
    </citation>
    <scope>NUCLEOTIDE SEQUENCE [LARGE SCALE GENOMIC DNA]</scope>
    <source>
        <strain evidence="2 3">ATCC 50062</strain>
    </source>
</reference>
<dbReference type="AlphaFoldDB" id="A0A0L0DU03"/>
<feature type="compositionally biased region" description="Gly residues" evidence="1">
    <location>
        <begin position="7"/>
        <end position="16"/>
    </location>
</feature>
<feature type="compositionally biased region" description="Low complexity" evidence="1">
    <location>
        <begin position="99"/>
        <end position="118"/>
    </location>
</feature>
<name>A0A0L0DU03_THETB</name>
<evidence type="ECO:0000313" key="3">
    <source>
        <dbReference type="Proteomes" id="UP000054408"/>
    </source>
</evidence>
<organism evidence="2 3">
    <name type="scientific">Thecamonas trahens ATCC 50062</name>
    <dbReference type="NCBI Taxonomy" id="461836"/>
    <lineage>
        <taxon>Eukaryota</taxon>
        <taxon>Apusozoa</taxon>
        <taxon>Apusomonadida</taxon>
        <taxon>Apusomonadidae</taxon>
        <taxon>Thecamonas</taxon>
    </lineage>
</organism>
<feature type="region of interest" description="Disordered" evidence="1">
    <location>
        <begin position="1"/>
        <end position="50"/>
    </location>
</feature>